<dbReference type="PANTHER" id="PTHR47429">
    <property type="entry name" value="PROTEIN TWIN LOV 1"/>
    <property type="match status" value="1"/>
</dbReference>
<evidence type="ECO:0000313" key="6">
    <source>
        <dbReference type="EMBL" id="AML77280.1"/>
    </source>
</evidence>
<feature type="compositionally biased region" description="Basic and acidic residues" evidence="4">
    <location>
        <begin position="412"/>
        <end position="454"/>
    </location>
</feature>
<feature type="domain" description="PAS" evidence="5">
    <location>
        <begin position="251"/>
        <end position="304"/>
    </location>
</feature>
<dbReference type="PROSITE" id="PS50112">
    <property type="entry name" value="PAS"/>
    <property type="match status" value="1"/>
</dbReference>
<feature type="region of interest" description="Disordered" evidence="4">
    <location>
        <begin position="22"/>
        <end position="43"/>
    </location>
</feature>
<dbReference type="Gene3D" id="3.30.450.20">
    <property type="entry name" value="PAS domain"/>
    <property type="match status" value="1"/>
</dbReference>
<sequence length="454" mass="50902">MGNGASSCKGLMNPQQQMDMLKSRKAHGSLDADGVPQPLSTATQDPLLPAFEDREPFKPRQALSAGDASLLKALTHHRTPFAVVDVETSDLRIIYASGGWVAGMRMPVEQIEETAFSAVLKKGIKAAQQDIELLEIAIREKEDLPLVVKGVTAKNRSVPYTQFFTTPVVAAEEPSRVMYAFVSLQPVSGPDVEPSQTMPYRFRRAWECLEPSAVWSLFTPYKTLCEADAGLVKALQDRREMFCITDPELYDNPIVFVSDDFVDMTGYDREEINGINCRFLQGEMTSPEDVEVIRYGIREQTDMRVCLLNYRKNGTAFLNQFNLSPLRDVTGKLAFFIGVQIEVEDAEVLPFPTTRQTLQELLIDEEEKDFWEDAELAPAQESAVVAYEREKAEAEELAKVEASYEQEEEDDALRGEDDDEIRKQTAEEEIKVSEDAVKSGDDKKVGRDTDPMEG</sequence>
<dbReference type="EMBL" id="KU699289">
    <property type="protein sequence ID" value="AML77280.1"/>
    <property type="molecule type" value="mRNA"/>
</dbReference>
<dbReference type="InterPro" id="IPR035965">
    <property type="entry name" value="PAS-like_dom_sf"/>
</dbReference>
<dbReference type="SUPFAM" id="SSF55785">
    <property type="entry name" value="PYP-like sensor domain (PAS domain)"/>
    <property type="match status" value="1"/>
</dbReference>
<dbReference type="NCBIfam" id="TIGR00229">
    <property type="entry name" value="sensory_box"/>
    <property type="match status" value="1"/>
</dbReference>
<dbReference type="AlphaFoldDB" id="A0A126WYY5"/>
<proteinExistence type="evidence at transcript level"/>
<keyword evidence="2" id="KW-0288">FMN</keyword>
<reference evidence="6" key="1">
    <citation type="journal article" date="2016" name="Proc. Natl. Acad. Sci. U.S.A.">
        <title>Functional and topological diversity of LOV domain photoreceptors.</title>
        <authorList>
            <person name="Glantz S.T."/>
            <person name="Carpenter E.J."/>
            <person name="Melkonian M."/>
            <person name="Gardner K.H."/>
            <person name="Boyden E.S."/>
            <person name="Wong G.K."/>
            <person name="Chow B.Y."/>
        </authorList>
    </citation>
    <scope>NUCLEOTIDE SEQUENCE</scope>
    <source>
        <strain evidence="6">HFIK_2011241</strain>
    </source>
</reference>
<evidence type="ECO:0000256" key="1">
    <source>
        <dbReference type="ARBA" id="ARBA00022630"/>
    </source>
</evidence>
<dbReference type="CDD" id="cd00130">
    <property type="entry name" value="PAS"/>
    <property type="match status" value="1"/>
</dbReference>
<evidence type="ECO:0000256" key="2">
    <source>
        <dbReference type="ARBA" id="ARBA00022643"/>
    </source>
</evidence>
<evidence type="ECO:0000256" key="4">
    <source>
        <dbReference type="SAM" id="MobiDB-lite"/>
    </source>
</evidence>
<evidence type="ECO:0000256" key="3">
    <source>
        <dbReference type="ARBA" id="ARBA00022991"/>
    </source>
</evidence>
<protein>
    <submittedName>
        <fullName evidence="6">Putative LOV domain-containing protein</fullName>
    </submittedName>
</protein>
<dbReference type="InterPro" id="IPR000014">
    <property type="entry name" value="PAS"/>
</dbReference>
<dbReference type="GO" id="GO:0005634">
    <property type="term" value="C:nucleus"/>
    <property type="evidence" value="ECO:0007669"/>
    <property type="project" value="TreeGrafter"/>
</dbReference>
<name>A0A126WYY5_9PHAE</name>
<keyword evidence="3" id="KW-0157">Chromophore</keyword>
<feature type="region of interest" description="Disordered" evidence="4">
    <location>
        <begin position="396"/>
        <end position="454"/>
    </location>
</feature>
<accession>A0A126WYY5</accession>
<evidence type="ECO:0000259" key="5">
    <source>
        <dbReference type="PROSITE" id="PS50112"/>
    </source>
</evidence>
<dbReference type="PANTHER" id="PTHR47429:SF2">
    <property type="entry name" value="PROTEIN TWIN LOV 1"/>
    <property type="match status" value="1"/>
</dbReference>
<organism evidence="6">
    <name type="scientific">Sargassum vachellianum</name>
    <dbReference type="NCBI Taxonomy" id="1155129"/>
    <lineage>
        <taxon>Eukaryota</taxon>
        <taxon>Sar</taxon>
        <taxon>Stramenopiles</taxon>
        <taxon>Ochrophyta</taxon>
        <taxon>PX clade</taxon>
        <taxon>Phaeophyceae</taxon>
        <taxon>Fucales</taxon>
        <taxon>Sargassaceae</taxon>
        <taxon>Sargassum</taxon>
    </lineage>
</organism>
<keyword evidence="1" id="KW-0285">Flavoprotein</keyword>
<dbReference type="Pfam" id="PF13426">
    <property type="entry name" value="PAS_9"/>
    <property type="match status" value="1"/>
</dbReference>